<organism evidence="2 3">
    <name type="scientific">Pantoea alhagi</name>
    <dbReference type="NCBI Taxonomy" id="1891675"/>
    <lineage>
        <taxon>Bacteria</taxon>
        <taxon>Pseudomonadati</taxon>
        <taxon>Pseudomonadota</taxon>
        <taxon>Gammaproteobacteria</taxon>
        <taxon>Enterobacterales</taxon>
        <taxon>Erwiniaceae</taxon>
        <taxon>Pantoea</taxon>
    </lineage>
</organism>
<protein>
    <submittedName>
        <fullName evidence="2">Uncharacterized protein</fullName>
    </submittedName>
</protein>
<evidence type="ECO:0000313" key="2">
    <source>
        <dbReference type="EMBL" id="ARJ40797.1"/>
    </source>
</evidence>
<dbReference type="EMBL" id="CP019706">
    <property type="protein sequence ID" value="ARJ40797.1"/>
    <property type="molecule type" value="Genomic_DNA"/>
</dbReference>
<evidence type="ECO:0000313" key="3">
    <source>
        <dbReference type="Proteomes" id="UP000192900"/>
    </source>
</evidence>
<dbReference type="RefSeq" id="WP_085067651.1">
    <property type="nucleotide sequence ID" value="NZ_CP019706.1"/>
</dbReference>
<keyword evidence="1" id="KW-0812">Transmembrane</keyword>
<feature type="transmembrane region" description="Helical" evidence="1">
    <location>
        <begin position="73"/>
        <end position="96"/>
    </location>
</feature>
<gene>
    <name evidence="2" type="ORF">B1H58_01510</name>
</gene>
<accession>A0A1W6B142</accession>
<keyword evidence="1" id="KW-1133">Transmembrane helix</keyword>
<sequence length="106" mass="11811">MNDYEKKLLDNGFSGKDIGKLKGIIKKDQSQTDTLQSLVIDLNKRFWGGVIGLALLALVGLYGLFTADKSSAFSYFIVLAFGIVVIYFVTPLNLAWKCHKFKKTSD</sequence>
<name>A0A1W6B142_9GAMM</name>
<dbReference type="KEGG" id="palh:B1H58_01510"/>
<feature type="transmembrane region" description="Helical" evidence="1">
    <location>
        <begin position="46"/>
        <end position="67"/>
    </location>
</feature>
<dbReference type="Proteomes" id="UP000192900">
    <property type="component" value="Chromosome"/>
</dbReference>
<keyword evidence="1" id="KW-0472">Membrane</keyword>
<proteinExistence type="predicted"/>
<evidence type="ECO:0000256" key="1">
    <source>
        <dbReference type="SAM" id="Phobius"/>
    </source>
</evidence>
<keyword evidence="3" id="KW-1185">Reference proteome</keyword>
<dbReference type="OrthoDB" id="6548922at2"/>
<dbReference type="AlphaFoldDB" id="A0A1W6B142"/>
<reference evidence="2 3" key="1">
    <citation type="submission" date="2017-02" db="EMBL/GenBank/DDBJ databases">
        <title>Complete genome sequence of the drought resistance-promoting endophyte Pantoea alhagi LTYR-11Z.</title>
        <authorList>
            <person name="Zhang L."/>
        </authorList>
    </citation>
    <scope>NUCLEOTIDE SEQUENCE [LARGE SCALE GENOMIC DNA]</scope>
    <source>
        <strain evidence="2 3">LTYR-11Z</strain>
    </source>
</reference>